<dbReference type="GO" id="GO:0005524">
    <property type="term" value="F:ATP binding"/>
    <property type="evidence" value="ECO:0007669"/>
    <property type="project" value="UniProtKB-KW"/>
</dbReference>
<evidence type="ECO:0000256" key="2">
    <source>
        <dbReference type="ARBA" id="ARBA00006432"/>
    </source>
</evidence>
<dbReference type="PANTHER" id="PTHR24096:SF251">
    <property type="entry name" value="4-COUMARATE--COA LIGASE-LIKE 9"/>
    <property type="match status" value="1"/>
</dbReference>
<dbReference type="InterPro" id="IPR045851">
    <property type="entry name" value="AMP-bd_C_sf"/>
</dbReference>
<evidence type="ECO:0000259" key="6">
    <source>
        <dbReference type="Pfam" id="PF00501"/>
    </source>
</evidence>
<evidence type="ECO:0000256" key="1">
    <source>
        <dbReference type="ARBA" id="ARBA00001946"/>
    </source>
</evidence>
<feature type="domain" description="AMP-binding enzyme C-terminal" evidence="7">
    <location>
        <begin position="466"/>
        <end position="541"/>
    </location>
</feature>
<dbReference type="Gene3D" id="3.40.50.12780">
    <property type="entry name" value="N-terminal domain of ligase-like"/>
    <property type="match status" value="2"/>
</dbReference>
<comment type="cofactor">
    <cofactor evidence="1">
        <name>Mg(2+)</name>
        <dbReference type="ChEBI" id="CHEBI:18420"/>
    </cofactor>
</comment>
<dbReference type="InterPro" id="IPR000873">
    <property type="entry name" value="AMP-dep_synth/lig_dom"/>
</dbReference>
<dbReference type="InterPro" id="IPR025110">
    <property type="entry name" value="AMP-bd_C"/>
</dbReference>
<feature type="domain" description="AMP-binding enzyme C-terminal" evidence="7">
    <location>
        <begin position="1009"/>
        <end position="1084"/>
    </location>
</feature>
<comment type="similarity">
    <text evidence="2">Belongs to the ATP-dependent AMP-binding enzyme family.</text>
</comment>
<keyword evidence="5" id="KW-0067">ATP-binding</keyword>
<feature type="domain" description="AMP-dependent synthetase/ligase" evidence="6">
    <location>
        <begin position="60"/>
        <end position="414"/>
    </location>
</feature>
<proteinExistence type="inferred from homology"/>
<protein>
    <recommendedName>
        <fullName evidence="10">4-coumarate--CoA ligase</fullName>
    </recommendedName>
</protein>
<evidence type="ECO:0000256" key="4">
    <source>
        <dbReference type="ARBA" id="ARBA00022741"/>
    </source>
</evidence>
<dbReference type="SUPFAM" id="SSF56801">
    <property type="entry name" value="Acetyl-CoA synthetase-like"/>
    <property type="match status" value="2"/>
</dbReference>
<dbReference type="FunFam" id="3.40.50.12780:FF:000003">
    <property type="entry name" value="Long-chain-fatty-acid--CoA ligase FadD"/>
    <property type="match status" value="1"/>
</dbReference>
<name>A0AAD9U5K7_9ROSI</name>
<comment type="caution">
    <text evidence="8">The sequence shown here is derived from an EMBL/GenBank/DDBJ whole genome shotgun (WGS) entry which is preliminary data.</text>
</comment>
<evidence type="ECO:0000313" key="8">
    <source>
        <dbReference type="EMBL" id="KAK2648117.1"/>
    </source>
</evidence>
<keyword evidence="4" id="KW-0547">Nucleotide-binding</keyword>
<dbReference type="FunFam" id="3.30.300.30:FF:000007">
    <property type="entry name" value="4-coumarate--CoA ligase 2"/>
    <property type="match status" value="2"/>
</dbReference>
<dbReference type="EMBL" id="JANJYI010000005">
    <property type="protein sequence ID" value="KAK2648117.1"/>
    <property type="molecule type" value="Genomic_DNA"/>
</dbReference>
<dbReference type="Pfam" id="PF13193">
    <property type="entry name" value="AMP-binding_C"/>
    <property type="match status" value="2"/>
</dbReference>
<evidence type="ECO:0000256" key="5">
    <source>
        <dbReference type="ARBA" id="ARBA00022840"/>
    </source>
</evidence>
<dbReference type="AlphaFoldDB" id="A0AAD9U5K7"/>
<feature type="domain" description="AMP-dependent synthetase/ligase" evidence="6">
    <location>
        <begin position="594"/>
        <end position="957"/>
    </location>
</feature>
<dbReference type="Gene3D" id="3.30.300.30">
    <property type="match status" value="2"/>
</dbReference>
<dbReference type="Pfam" id="PF00501">
    <property type="entry name" value="AMP-binding"/>
    <property type="match status" value="2"/>
</dbReference>
<evidence type="ECO:0000256" key="3">
    <source>
        <dbReference type="ARBA" id="ARBA00022598"/>
    </source>
</evidence>
<dbReference type="InterPro" id="IPR020845">
    <property type="entry name" value="AMP-binding_CS"/>
</dbReference>
<evidence type="ECO:0000313" key="9">
    <source>
        <dbReference type="Proteomes" id="UP001280121"/>
    </source>
</evidence>
<dbReference type="CDD" id="cd05904">
    <property type="entry name" value="4CL"/>
    <property type="match status" value="1"/>
</dbReference>
<evidence type="ECO:0008006" key="10">
    <source>
        <dbReference type="Google" id="ProtNLM"/>
    </source>
</evidence>
<dbReference type="PROSITE" id="PS00455">
    <property type="entry name" value="AMP_BINDING"/>
    <property type="match status" value="1"/>
</dbReference>
<accession>A0AAD9U5K7</accession>
<evidence type="ECO:0000259" key="7">
    <source>
        <dbReference type="Pfam" id="PF13193"/>
    </source>
</evidence>
<keyword evidence="3" id="KW-0436">Ligase</keyword>
<keyword evidence="9" id="KW-1185">Reference proteome</keyword>
<gene>
    <name evidence="8" type="ORF">Ddye_015606</name>
</gene>
<dbReference type="PANTHER" id="PTHR24096">
    <property type="entry name" value="LONG-CHAIN-FATTY-ACID--COA LIGASE"/>
    <property type="match status" value="1"/>
</dbReference>
<dbReference type="GO" id="GO:0016405">
    <property type="term" value="F:CoA-ligase activity"/>
    <property type="evidence" value="ECO:0007669"/>
    <property type="project" value="TreeGrafter"/>
</dbReference>
<dbReference type="Proteomes" id="UP001280121">
    <property type="component" value="Unassembled WGS sequence"/>
</dbReference>
<reference evidence="8" key="1">
    <citation type="journal article" date="2023" name="Plant J.">
        <title>Genome sequences and population genomics provide insights into the demographic history, inbreeding, and mutation load of two 'living fossil' tree species of Dipteronia.</title>
        <authorList>
            <person name="Feng Y."/>
            <person name="Comes H.P."/>
            <person name="Chen J."/>
            <person name="Zhu S."/>
            <person name="Lu R."/>
            <person name="Zhang X."/>
            <person name="Li P."/>
            <person name="Qiu J."/>
            <person name="Olsen K.M."/>
            <person name="Qiu Y."/>
        </authorList>
    </citation>
    <scope>NUCLEOTIDE SEQUENCE</scope>
    <source>
        <strain evidence="8">KIB01</strain>
    </source>
</reference>
<sequence length="1108" mass="121338">MAKTNPGRSIDPNTGFCSLTKTYHTLRPDVPLPPPSQPLSITEFTLSLLRSGTTNPATTTLLINAVTGQRLSYAEFFRQTSSLALSLRNRYSLSKGDVAFLLCPASLHVPVLYFSLLSLGVVVSPANPLSSDSEIVHQIQLTRPSIAFATSHTSQKIPSNIRTIVIDSPEFFALSTQSQNQFNGFGSANSTHVVNQSDAAAVLFSSGTTGKVKGVTLTHRNLIALIAGLYQLKTESSPDQPPEPHPVSLITVPLFHVFGFFMLVRAVSLGETLVLMERFDFDTMLKSVEKYRIIYMPVSPPLIVAFVKSELTKKYDLSSLQLLGSGGAPLGKEVAEKFREKFPDVEITQGYGLTETGGGAARTIGPDEMKRHGSVGRLSELMEAKIVDPGTGEALPPGHRGELWLRGPTIMKGYVGDDKATAETLDSEGWLKTGDLCYFDSEGFLFIVDRLKELIKYKAYQVPPAELEQLLHTNPDIADAAVIPYPDEEAGQIPMAFVVRKPGSKITEAQVMDFVAKQVAPYKKIRRVAFINSIPKSPSGKILRRELCLMDPNSGFCSLTKTYHSLRPNVALPPPSQPLSITQFIFSRLHSTTSSDSTFLISAATGNRLSYSDLLFQTKSLALCLRKHYSLSKGDVAFILSPHSFRFPILSLALLSLGVIISLAMPGDSISDINRLVDLCNPTIAFTNSRASHKLPTHLPTVLLDSPEYLSFFTQYVDSNNVDSSIDGDSNDPVSQHDGASIFYSSGTSGPNKGVFLTHRNWIASTAATAQSYRQSDSDQALGRTPALVSLTTSVYTAAYGLSVMMRAVFMGETLVFTGSKFEIERVLEAVDKYKPDYMPVSPSEIQQLWRSELTEKYDLSSLKFIQCSGAPLGTDVADKFRAKFPNVKLAIRYGLTETTGAVANMRRPEELERVGSVGRLVEFMEAKIVDPLTAESLSSGHQGELWLRGPSIMRGYVGDEKATAEILDSEGWLKTGDLCYFDSQGFLFIVDRLKEVIKYNNIKIAPAELEHLPVSNHEIDDAVVIPYPDEEAGEIPMAFIVRNPGSNITATQVMDFIATQVAPYKMIRRVAFISSIPKSANGKILRRELVNSALSVSSITTEVCCIY</sequence>
<organism evidence="8 9">
    <name type="scientific">Dipteronia dyeriana</name>
    <dbReference type="NCBI Taxonomy" id="168575"/>
    <lineage>
        <taxon>Eukaryota</taxon>
        <taxon>Viridiplantae</taxon>
        <taxon>Streptophyta</taxon>
        <taxon>Embryophyta</taxon>
        <taxon>Tracheophyta</taxon>
        <taxon>Spermatophyta</taxon>
        <taxon>Magnoliopsida</taxon>
        <taxon>eudicotyledons</taxon>
        <taxon>Gunneridae</taxon>
        <taxon>Pentapetalae</taxon>
        <taxon>rosids</taxon>
        <taxon>malvids</taxon>
        <taxon>Sapindales</taxon>
        <taxon>Sapindaceae</taxon>
        <taxon>Hippocastanoideae</taxon>
        <taxon>Acereae</taxon>
        <taxon>Dipteronia</taxon>
    </lineage>
</organism>
<dbReference type="InterPro" id="IPR042099">
    <property type="entry name" value="ANL_N_sf"/>
</dbReference>